<organism evidence="2 3">
    <name type="scientific">Immersiella caudata</name>
    <dbReference type="NCBI Taxonomy" id="314043"/>
    <lineage>
        <taxon>Eukaryota</taxon>
        <taxon>Fungi</taxon>
        <taxon>Dikarya</taxon>
        <taxon>Ascomycota</taxon>
        <taxon>Pezizomycotina</taxon>
        <taxon>Sordariomycetes</taxon>
        <taxon>Sordariomycetidae</taxon>
        <taxon>Sordariales</taxon>
        <taxon>Lasiosphaeriaceae</taxon>
        <taxon>Immersiella</taxon>
    </lineage>
</organism>
<feature type="region of interest" description="Disordered" evidence="1">
    <location>
        <begin position="1"/>
        <end position="39"/>
    </location>
</feature>
<evidence type="ECO:0000256" key="1">
    <source>
        <dbReference type="SAM" id="MobiDB-lite"/>
    </source>
</evidence>
<sequence>MGHQVSPEYTETQLPKGFEGTPKRGNHRSTHHATTTQQPRIAAVLTASPYLAELATAQFVTGPSERAMPILPRTTVSQTHDGLPQAITMVVVTLLVPLDVGRSTNNSPHPIVAGTATSHFFVSWQSGGVSIWSKTTELTRTTISGNLDRPETSPPPQEDSTTTLTATYTDY</sequence>
<keyword evidence="3" id="KW-1185">Reference proteome</keyword>
<name>A0AA39WEI6_9PEZI</name>
<dbReference type="AlphaFoldDB" id="A0AA39WEI6"/>
<gene>
    <name evidence="2" type="ORF">B0T14DRAFT_569936</name>
</gene>
<feature type="region of interest" description="Disordered" evidence="1">
    <location>
        <begin position="142"/>
        <end position="171"/>
    </location>
</feature>
<feature type="compositionally biased region" description="Low complexity" evidence="1">
    <location>
        <begin position="161"/>
        <end position="171"/>
    </location>
</feature>
<evidence type="ECO:0000313" key="2">
    <source>
        <dbReference type="EMBL" id="KAK0613945.1"/>
    </source>
</evidence>
<accession>A0AA39WEI6</accession>
<comment type="caution">
    <text evidence="2">The sequence shown here is derived from an EMBL/GenBank/DDBJ whole genome shotgun (WGS) entry which is preliminary data.</text>
</comment>
<proteinExistence type="predicted"/>
<dbReference type="Proteomes" id="UP001175000">
    <property type="component" value="Unassembled WGS sequence"/>
</dbReference>
<protein>
    <submittedName>
        <fullName evidence="2">Uncharacterized protein</fullName>
    </submittedName>
</protein>
<reference evidence="2" key="1">
    <citation type="submission" date="2023-06" db="EMBL/GenBank/DDBJ databases">
        <title>Genome-scale phylogeny and comparative genomics of the fungal order Sordariales.</title>
        <authorList>
            <consortium name="Lawrence Berkeley National Laboratory"/>
            <person name="Hensen N."/>
            <person name="Bonometti L."/>
            <person name="Westerberg I."/>
            <person name="Brannstrom I.O."/>
            <person name="Guillou S."/>
            <person name="Cros-Aarteil S."/>
            <person name="Calhoun S."/>
            <person name="Haridas S."/>
            <person name="Kuo A."/>
            <person name="Mondo S."/>
            <person name="Pangilinan J."/>
            <person name="Riley R."/>
            <person name="Labutti K."/>
            <person name="Andreopoulos B."/>
            <person name="Lipzen A."/>
            <person name="Chen C."/>
            <person name="Yanf M."/>
            <person name="Daum C."/>
            <person name="Ng V."/>
            <person name="Clum A."/>
            <person name="Steindorff A."/>
            <person name="Ohm R."/>
            <person name="Martin F."/>
            <person name="Silar P."/>
            <person name="Natvig D."/>
            <person name="Lalanne C."/>
            <person name="Gautier V."/>
            <person name="Ament-Velasquez S.L."/>
            <person name="Kruys A."/>
            <person name="Hutchinson M.I."/>
            <person name="Powell A.J."/>
            <person name="Barry K."/>
            <person name="Miller A.N."/>
            <person name="Grigoriev I.V."/>
            <person name="Debuchy R."/>
            <person name="Gladieux P."/>
            <person name="Thoren M.H."/>
            <person name="Johannesson H."/>
        </authorList>
    </citation>
    <scope>NUCLEOTIDE SEQUENCE</scope>
    <source>
        <strain evidence="2">CBS 606.72</strain>
    </source>
</reference>
<dbReference type="EMBL" id="JAULSU010000006">
    <property type="protein sequence ID" value="KAK0613945.1"/>
    <property type="molecule type" value="Genomic_DNA"/>
</dbReference>
<evidence type="ECO:0000313" key="3">
    <source>
        <dbReference type="Proteomes" id="UP001175000"/>
    </source>
</evidence>